<dbReference type="VEuPathDB" id="CryptoDB:Cvel_11635"/>
<evidence type="ECO:0000256" key="4">
    <source>
        <dbReference type="ARBA" id="ARBA00022989"/>
    </source>
</evidence>
<evidence type="ECO:0000256" key="3">
    <source>
        <dbReference type="ARBA" id="ARBA00022692"/>
    </source>
</evidence>
<evidence type="ECO:0000256" key="6">
    <source>
        <dbReference type="ARBA" id="ARBA00023180"/>
    </source>
</evidence>
<feature type="transmembrane region" description="Helical" evidence="7">
    <location>
        <begin position="204"/>
        <end position="226"/>
    </location>
</feature>
<feature type="transmembrane region" description="Helical" evidence="7">
    <location>
        <begin position="247"/>
        <end position="274"/>
    </location>
</feature>
<gene>
    <name evidence="8" type="ORF">Cvel_11635</name>
</gene>
<keyword evidence="4 7" id="KW-1133">Transmembrane helix</keyword>
<name>A0A0G4I7C8_9ALVE</name>
<dbReference type="PhylomeDB" id="A0A0G4I7C8"/>
<reference evidence="8" key="1">
    <citation type="submission" date="2014-11" db="EMBL/GenBank/DDBJ databases">
        <authorList>
            <person name="Otto D Thomas"/>
            <person name="Naeem Raeece"/>
        </authorList>
    </citation>
    <scope>NUCLEOTIDE SEQUENCE</scope>
</reference>
<organism evidence="8">
    <name type="scientific">Chromera velia CCMP2878</name>
    <dbReference type="NCBI Taxonomy" id="1169474"/>
    <lineage>
        <taxon>Eukaryota</taxon>
        <taxon>Sar</taxon>
        <taxon>Alveolata</taxon>
        <taxon>Colpodellida</taxon>
        <taxon>Chromeraceae</taxon>
        <taxon>Chromera</taxon>
    </lineage>
</organism>
<feature type="transmembrane region" description="Helical" evidence="7">
    <location>
        <begin position="546"/>
        <end position="566"/>
    </location>
</feature>
<evidence type="ECO:0000256" key="5">
    <source>
        <dbReference type="ARBA" id="ARBA00023136"/>
    </source>
</evidence>
<evidence type="ECO:0000256" key="2">
    <source>
        <dbReference type="ARBA" id="ARBA00007168"/>
    </source>
</evidence>
<feature type="transmembrane region" description="Helical" evidence="7">
    <location>
        <begin position="348"/>
        <end position="381"/>
    </location>
</feature>
<accession>A0A0G4I7C8</accession>
<dbReference type="PANTHER" id="PTHR12385">
    <property type="entry name" value="CHOLINE TRANSPORTER-LIKE (SLC FAMILY 44)"/>
    <property type="match status" value="1"/>
</dbReference>
<feature type="transmembrane region" description="Helical" evidence="7">
    <location>
        <begin position="401"/>
        <end position="425"/>
    </location>
</feature>
<feature type="transmembrane region" description="Helical" evidence="7">
    <location>
        <begin position="294"/>
        <end position="319"/>
    </location>
</feature>
<sequence>MYDTSPTYAEDPQEKLDRNRSITDAWALGLFAAMVVGILWASIHGFMGGNPARLYKGVNFQGKVCGVDAGLTDRPFVFFPLDAESPTVNIQKGLCVARCFTQADAENGVTVKVPWAVEGAEADVSTGTTATPVYATSLVADAYCIPEKGSEQTPVLEQLSSAFTQLQMGIGSLSQSWFILVVAFVWSLGLSFCFVYFLSVGPEWIFHLFFGLTELFLVVLGVGGVVAGTTDLLNPLKFSSMTSVADFWFILLGSVILAFATVLGLIYMCYISKISRALKLVDMAGDVVMDNGSLWFWPLISSATAFIWIVYWLAALLYIASSGTVTGNPTSVGGFVKRMEYDTGTTICLVWWLIAFFWVLEIIHAASCFAVSYAGALWYSAHEMAQPGEEGTSRDSGPCPAVFGALSGFFHLGSFTLGSLFIMVFRIPRMLFFWASERHEKTGEARDYEQADACCGCCTGCCSYLLDQFNDLAWCDMVLRSEDFLDSCSSALETVCGASRKLSLTALSGVTNTLATIGVLFVAAGTTVPAFLLVTSVPAFTEQDSSYYVSSPVVICVLIFLMSLVVGSMSMQLVDQLADAMLYFVASDYNEGRRHKGHPQLERLMQETDLEMQSVGQNVYTEEE</sequence>
<evidence type="ECO:0000313" key="8">
    <source>
        <dbReference type="EMBL" id="CEM52963.1"/>
    </source>
</evidence>
<dbReference type="EMBL" id="CDMZ01005453">
    <property type="protein sequence ID" value="CEM52963.1"/>
    <property type="molecule type" value="Genomic_DNA"/>
</dbReference>
<comment type="subcellular location">
    <subcellularLocation>
        <location evidence="7">Cell membrane</location>
        <topology evidence="7">Multi-pass membrane protein</topology>
    </subcellularLocation>
    <subcellularLocation>
        <location evidence="1">Membrane</location>
        <topology evidence="1">Multi-pass membrane protein</topology>
    </subcellularLocation>
</comment>
<comment type="function">
    <text evidence="7">Choline transporter.</text>
</comment>
<dbReference type="GO" id="GO:0005886">
    <property type="term" value="C:plasma membrane"/>
    <property type="evidence" value="ECO:0007669"/>
    <property type="project" value="UniProtKB-SubCell"/>
</dbReference>
<keyword evidence="3 7" id="KW-0812">Transmembrane</keyword>
<keyword evidence="5 7" id="KW-0472">Membrane</keyword>
<dbReference type="PANTHER" id="PTHR12385:SF14">
    <property type="entry name" value="CHOLINE TRANSPORTER-LIKE 2"/>
    <property type="match status" value="1"/>
</dbReference>
<protein>
    <recommendedName>
        <fullName evidence="7">Choline transporter-like protein</fullName>
    </recommendedName>
</protein>
<dbReference type="GO" id="GO:0022857">
    <property type="term" value="F:transmembrane transporter activity"/>
    <property type="evidence" value="ECO:0007669"/>
    <property type="project" value="UniProtKB-UniRule"/>
</dbReference>
<feature type="transmembrane region" description="Helical" evidence="7">
    <location>
        <begin position="510"/>
        <end position="534"/>
    </location>
</feature>
<evidence type="ECO:0000256" key="7">
    <source>
        <dbReference type="RuleBase" id="RU368066"/>
    </source>
</evidence>
<dbReference type="InterPro" id="IPR007603">
    <property type="entry name" value="Choline_transptr-like"/>
</dbReference>
<feature type="transmembrane region" description="Helical" evidence="7">
    <location>
        <begin position="177"/>
        <end position="198"/>
    </location>
</feature>
<comment type="similarity">
    <text evidence="2 7">Belongs to the CTL (choline transporter-like) family.</text>
</comment>
<proteinExistence type="inferred from homology"/>
<dbReference type="Pfam" id="PF04515">
    <property type="entry name" value="Choline_transpo"/>
    <property type="match status" value="1"/>
</dbReference>
<evidence type="ECO:0000256" key="1">
    <source>
        <dbReference type="ARBA" id="ARBA00004141"/>
    </source>
</evidence>
<keyword evidence="6" id="KW-0325">Glycoprotein</keyword>
<dbReference type="AlphaFoldDB" id="A0A0G4I7C8"/>
<feature type="transmembrane region" description="Helical" evidence="7">
    <location>
        <begin position="25"/>
        <end position="46"/>
    </location>
</feature>